<accession>A0A1C5K5R7</accession>
<keyword evidence="5" id="KW-1185">Reference proteome</keyword>
<evidence type="ECO:0000259" key="3">
    <source>
        <dbReference type="Pfam" id="PF22422"/>
    </source>
</evidence>
<dbReference type="InterPro" id="IPR032856">
    <property type="entry name" value="GDE_N_bis"/>
</dbReference>
<dbReference type="Pfam" id="PF22422">
    <property type="entry name" value="MGH1-like_GH"/>
    <property type="match status" value="1"/>
</dbReference>
<dbReference type="STRING" id="745366.GA0070213_11933"/>
<feature type="domain" description="Putative glycogen debranching enzyme N-terminal" evidence="2">
    <location>
        <begin position="18"/>
        <end position="201"/>
    </location>
</feature>
<dbReference type="Pfam" id="PF14742">
    <property type="entry name" value="GDE_N_bis"/>
    <property type="match status" value="1"/>
</dbReference>
<evidence type="ECO:0000313" key="4">
    <source>
        <dbReference type="EMBL" id="SCG77756.1"/>
    </source>
</evidence>
<evidence type="ECO:0000313" key="5">
    <source>
        <dbReference type="Proteomes" id="UP000199360"/>
    </source>
</evidence>
<feature type="domain" description="Mannosylglycerate hydrolase MGH1-like glycoside hydrolase" evidence="3">
    <location>
        <begin position="336"/>
        <end position="583"/>
    </location>
</feature>
<dbReference type="InterPro" id="IPR054491">
    <property type="entry name" value="MGH1-like_GH"/>
</dbReference>
<sequence>MTERHLQPLLHDLVGVAHAPTSALGDAAGQLRPHGVQGVFHADARVLSRAELRLDEREPETIGHGAAGPHGARFVGLARWLGDPTPDPTVRVERTRQAGPGGLTEDIVVSSTAADPVHTTVTVDLACDLAPIEHVKIGRSVTPLTAEFGEPDRVRWAADGLTVTVTGEGATVDAAGDRAVTPRLSWPVTVMPGAAVTLRWRLTVTDPRAVVTAAPADAGWAEPRVDADDRRLLRLLDRSLADLHGLRLAEPAHPEDVFLGAGVPWFLTLFGRDSLWAARMMLPLGTDLAAGTLRVLARRQGVRVDPATGEQPGKILHELRRHEFAPNQGLRLPPAYYGTVDATMLWVNLLHDAWRWGLPADQVEPLLPHLEAALRWLGEHADADGDGFVEYVDTTGHGLANQGWKDSGDAVRFRDGRLAAPPIVLAEVQGYAYRAATDGAELLDAFGRPGADRWRDHADRLAERFRATFWVDGRHGPQPALALDRDKRPVDSLTSNIGHLLGTGLLSDAESAQVAALLSTEAMAGGFGLRTMSTDDAGFSALSYHCGSIWAHDTAIVLAGLARDGHRAAALRLADGLLAAAEAFDYRLPELYGGDDRATLGRPVPYPAACRPQAWSAAASVLLLQAGLGVYPDVPNGRVDLRPLAGPELGALSASNLRIAGTPVTASVDHTGHPTLTDLPPSLNPAHIPTPRTPHSPLSPRTPAPAPVRRS</sequence>
<proteinExistence type="predicted"/>
<organism evidence="4 5">
    <name type="scientific">Micromonospora humi</name>
    <dbReference type="NCBI Taxonomy" id="745366"/>
    <lineage>
        <taxon>Bacteria</taxon>
        <taxon>Bacillati</taxon>
        <taxon>Actinomycetota</taxon>
        <taxon>Actinomycetes</taxon>
        <taxon>Micromonosporales</taxon>
        <taxon>Micromonosporaceae</taxon>
        <taxon>Micromonospora</taxon>
    </lineage>
</organism>
<dbReference type="AlphaFoldDB" id="A0A1C5K5R7"/>
<protein>
    <submittedName>
        <fullName evidence="4">Amylo-alpha-1,6-glucosidase</fullName>
    </submittedName>
</protein>
<evidence type="ECO:0000259" key="2">
    <source>
        <dbReference type="Pfam" id="PF14742"/>
    </source>
</evidence>
<name>A0A1C5K5R7_9ACTN</name>
<dbReference type="EMBL" id="FMDM01000019">
    <property type="protein sequence ID" value="SCG77756.1"/>
    <property type="molecule type" value="Genomic_DNA"/>
</dbReference>
<dbReference type="Gene3D" id="1.50.10.10">
    <property type="match status" value="1"/>
</dbReference>
<dbReference type="OrthoDB" id="9759959at2"/>
<reference evidence="5" key="1">
    <citation type="submission" date="2016-06" db="EMBL/GenBank/DDBJ databases">
        <authorList>
            <person name="Varghese N."/>
            <person name="Submissions Spin"/>
        </authorList>
    </citation>
    <scope>NUCLEOTIDE SEQUENCE [LARGE SCALE GENOMIC DNA]</scope>
    <source>
        <strain evidence="5">DSM 45647</strain>
    </source>
</reference>
<gene>
    <name evidence="4" type="ORF">GA0070213_11933</name>
</gene>
<dbReference type="SUPFAM" id="SSF48208">
    <property type="entry name" value="Six-hairpin glycosidases"/>
    <property type="match status" value="1"/>
</dbReference>
<dbReference type="RefSeq" id="WP_091071022.1">
    <property type="nucleotide sequence ID" value="NZ_FMDM01000019.1"/>
</dbReference>
<feature type="compositionally biased region" description="Pro residues" evidence="1">
    <location>
        <begin position="700"/>
        <end position="711"/>
    </location>
</feature>
<dbReference type="InterPro" id="IPR008928">
    <property type="entry name" value="6-hairpin_glycosidase_sf"/>
</dbReference>
<evidence type="ECO:0000256" key="1">
    <source>
        <dbReference type="SAM" id="MobiDB-lite"/>
    </source>
</evidence>
<feature type="region of interest" description="Disordered" evidence="1">
    <location>
        <begin position="665"/>
        <end position="711"/>
    </location>
</feature>
<dbReference type="Proteomes" id="UP000199360">
    <property type="component" value="Unassembled WGS sequence"/>
</dbReference>
<dbReference type="InterPro" id="IPR012341">
    <property type="entry name" value="6hp_glycosidase-like_sf"/>
</dbReference>
<dbReference type="GO" id="GO:0005975">
    <property type="term" value="P:carbohydrate metabolic process"/>
    <property type="evidence" value="ECO:0007669"/>
    <property type="project" value="InterPro"/>
</dbReference>